<dbReference type="Pfam" id="PF00829">
    <property type="entry name" value="Ribosomal_L21p"/>
    <property type="match status" value="1"/>
</dbReference>
<reference evidence="4" key="1">
    <citation type="submission" date="2016-11" db="UniProtKB">
        <authorList>
            <consortium name="WormBaseParasite"/>
        </authorList>
    </citation>
    <scope>IDENTIFICATION</scope>
</reference>
<sequence length="169" mass="18966">MASRRIFTALKSTLRPMSSRTDAVIPEVLNSDRLNAIRSKIADCVSDEKNRLFAVVYVNNRQFKVSQDDLIHLHHNLPLDVGDKIKLEKILMVGGAEFTLMGRPLLDSQAVNVSATVVEKTTTAPELDYHMVNHKGIKIMKWLSKELTVLRINEIVVKSKVMGVESAQN</sequence>
<organism evidence="3 4">
    <name type="scientific">Steinernema glaseri</name>
    <dbReference type="NCBI Taxonomy" id="37863"/>
    <lineage>
        <taxon>Eukaryota</taxon>
        <taxon>Metazoa</taxon>
        <taxon>Ecdysozoa</taxon>
        <taxon>Nematoda</taxon>
        <taxon>Chromadorea</taxon>
        <taxon>Rhabditida</taxon>
        <taxon>Tylenchina</taxon>
        <taxon>Panagrolaimomorpha</taxon>
        <taxon>Strongyloidoidea</taxon>
        <taxon>Steinernematidae</taxon>
        <taxon>Steinernema</taxon>
    </lineage>
</organism>
<protein>
    <recommendedName>
        <fullName evidence="2">Large ribosomal subunit protein bL21m</fullName>
    </recommendedName>
</protein>
<evidence type="ECO:0000256" key="1">
    <source>
        <dbReference type="ARBA" id="ARBA00008563"/>
    </source>
</evidence>
<keyword evidence="3" id="KW-1185">Reference proteome</keyword>
<proteinExistence type="inferred from homology"/>
<dbReference type="AlphaFoldDB" id="A0A1I7ZVS9"/>
<name>A0A1I7ZVS9_9BILA</name>
<dbReference type="InterPro" id="IPR036164">
    <property type="entry name" value="bL21-like_sf"/>
</dbReference>
<dbReference type="PANTHER" id="PTHR21349:SF0">
    <property type="entry name" value="LARGE RIBOSOMAL SUBUNIT PROTEIN BL21M"/>
    <property type="match status" value="1"/>
</dbReference>
<dbReference type="GO" id="GO:0005762">
    <property type="term" value="C:mitochondrial large ribosomal subunit"/>
    <property type="evidence" value="ECO:0007669"/>
    <property type="project" value="TreeGrafter"/>
</dbReference>
<dbReference type="GO" id="GO:0003735">
    <property type="term" value="F:structural constituent of ribosome"/>
    <property type="evidence" value="ECO:0007669"/>
    <property type="project" value="TreeGrafter"/>
</dbReference>
<dbReference type="WBParaSite" id="L893_g30085.t1">
    <property type="protein sequence ID" value="L893_g30085.t1"/>
    <property type="gene ID" value="L893_g30085"/>
</dbReference>
<evidence type="ECO:0000256" key="2">
    <source>
        <dbReference type="ARBA" id="ARBA00044129"/>
    </source>
</evidence>
<accession>A0A1I7ZVS9</accession>
<evidence type="ECO:0000313" key="3">
    <source>
        <dbReference type="Proteomes" id="UP000095287"/>
    </source>
</evidence>
<dbReference type="SUPFAM" id="SSF141091">
    <property type="entry name" value="L21p-like"/>
    <property type="match status" value="1"/>
</dbReference>
<dbReference type="InterPro" id="IPR028909">
    <property type="entry name" value="bL21-like"/>
</dbReference>
<comment type="similarity">
    <text evidence="1">Belongs to the bacterial ribosomal protein bL21 family.</text>
</comment>
<dbReference type="Proteomes" id="UP000095287">
    <property type="component" value="Unplaced"/>
</dbReference>
<dbReference type="PANTHER" id="PTHR21349">
    <property type="entry name" value="50S RIBOSOMAL PROTEIN L21"/>
    <property type="match status" value="1"/>
</dbReference>
<evidence type="ECO:0000313" key="4">
    <source>
        <dbReference type="WBParaSite" id="L893_g30085.t1"/>
    </source>
</evidence>